<dbReference type="InterPro" id="IPR038379">
    <property type="entry name" value="SecE_sf"/>
</dbReference>
<keyword evidence="8" id="KW-1003">Cell membrane</keyword>
<evidence type="ECO:0000256" key="3">
    <source>
        <dbReference type="ARBA" id="ARBA00022692"/>
    </source>
</evidence>
<keyword evidence="10" id="KW-1185">Reference proteome</keyword>
<evidence type="ECO:0000256" key="5">
    <source>
        <dbReference type="ARBA" id="ARBA00022989"/>
    </source>
</evidence>
<proteinExistence type="inferred from homology"/>
<keyword evidence="2 8" id="KW-0813">Transport</keyword>
<evidence type="ECO:0000256" key="7">
    <source>
        <dbReference type="ARBA" id="ARBA00023136"/>
    </source>
</evidence>
<dbReference type="Gene3D" id="1.20.5.1030">
    <property type="entry name" value="Preprotein translocase secy subunit"/>
    <property type="match status" value="1"/>
</dbReference>
<comment type="subcellular location">
    <subcellularLocation>
        <location evidence="8">Cell membrane</location>
        <topology evidence="8">Single-pass membrane protein</topology>
    </subcellularLocation>
    <subcellularLocation>
        <location evidence="1">Membrane</location>
    </subcellularLocation>
</comment>
<dbReference type="GO" id="GO:0008320">
    <property type="term" value="F:protein transmembrane transporter activity"/>
    <property type="evidence" value="ECO:0007669"/>
    <property type="project" value="UniProtKB-UniRule"/>
</dbReference>
<evidence type="ECO:0000256" key="6">
    <source>
        <dbReference type="ARBA" id="ARBA00023010"/>
    </source>
</evidence>
<dbReference type="InterPro" id="IPR001901">
    <property type="entry name" value="Translocase_SecE/Sec61-g"/>
</dbReference>
<name>A0AAE3SI74_9BACT</name>
<keyword evidence="5 8" id="KW-1133">Transmembrane helix</keyword>
<reference evidence="9" key="1">
    <citation type="submission" date="2022-10" db="EMBL/GenBank/DDBJ databases">
        <authorList>
            <person name="Yu W.X."/>
        </authorList>
    </citation>
    <scope>NUCLEOTIDE SEQUENCE</scope>
    <source>
        <strain evidence="9">D04</strain>
    </source>
</reference>
<dbReference type="Pfam" id="PF00584">
    <property type="entry name" value="SecE"/>
    <property type="match status" value="1"/>
</dbReference>
<feature type="transmembrane region" description="Helical" evidence="8">
    <location>
        <begin position="31"/>
        <end position="52"/>
    </location>
</feature>
<evidence type="ECO:0000256" key="1">
    <source>
        <dbReference type="ARBA" id="ARBA00004370"/>
    </source>
</evidence>
<keyword evidence="3 8" id="KW-0812">Transmembrane</keyword>
<organism evidence="9 10">
    <name type="scientific">Plebeiibacterium marinum</name>
    <dbReference type="NCBI Taxonomy" id="2992111"/>
    <lineage>
        <taxon>Bacteria</taxon>
        <taxon>Pseudomonadati</taxon>
        <taxon>Bacteroidota</taxon>
        <taxon>Bacteroidia</taxon>
        <taxon>Marinilabiliales</taxon>
        <taxon>Marinilabiliaceae</taxon>
        <taxon>Plebeiibacterium</taxon>
    </lineage>
</organism>
<dbReference type="EMBL" id="JAPDPI010000001">
    <property type="protein sequence ID" value="MCW3804099.1"/>
    <property type="molecule type" value="Genomic_DNA"/>
</dbReference>
<dbReference type="NCBIfam" id="TIGR00964">
    <property type="entry name" value="secE_bact"/>
    <property type="match status" value="1"/>
</dbReference>
<dbReference type="GO" id="GO:0065002">
    <property type="term" value="P:intracellular protein transmembrane transport"/>
    <property type="evidence" value="ECO:0007669"/>
    <property type="project" value="UniProtKB-UniRule"/>
</dbReference>
<protein>
    <recommendedName>
        <fullName evidence="8">Protein translocase subunit SecE</fullName>
    </recommendedName>
</protein>
<evidence type="ECO:0000313" key="10">
    <source>
        <dbReference type="Proteomes" id="UP001207408"/>
    </source>
</evidence>
<dbReference type="AlphaFoldDB" id="A0AAE3SI74"/>
<comment type="similarity">
    <text evidence="8">Belongs to the SecE/SEC61-gamma family.</text>
</comment>
<evidence type="ECO:0000313" key="9">
    <source>
        <dbReference type="EMBL" id="MCW3804099.1"/>
    </source>
</evidence>
<dbReference type="GO" id="GO:0043952">
    <property type="term" value="P:protein transport by the Sec complex"/>
    <property type="evidence" value="ECO:0007669"/>
    <property type="project" value="UniProtKB-UniRule"/>
</dbReference>
<accession>A0AAE3SI74</accession>
<keyword evidence="4 8" id="KW-0653">Protein transport</keyword>
<evidence type="ECO:0000256" key="2">
    <source>
        <dbReference type="ARBA" id="ARBA00022448"/>
    </source>
</evidence>
<comment type="function">
    <text evidence="8">Essential subunit of the Sec protein translocation channel SecYEG. Clamps together the 2 halves of SecY. May contact the channel plug during translocation.</text>
</comment>
<evidence type="ECO:0000256" key="4">
    <source>
        <dbReference type="ARBA" id="ARBA00022927"/>
    </source>
</evidence>
<keyword evidence="6 8" id="KW-0811">Translocation</keyword>
<gene>
    <name evidence="8 9" type="primary">secE</name>
    <name evidence="9" type="ORF">OM074_00590</name>
</gene>
<dbReference type="HAMAP" id="MF_00422">
    <property type="entry name" value="SecE"/>
    <property type="match status" value="1"/>
</dbReference>
<evidence type="ECO:0000256" key="8">
    <source>
        <dbReference type="HAMAP-Rule" id="MF_00422"/>
    </source>
</evidence>
<comment type="subunit">
    <text evidence="8">Component of the Sec protein translocase complex. Heterotrimer consisting of SecY, SecE and SecG subunits. The heterotrimers can form oligomers, although 1 heterotrimer is thought to be able to translocate proteins. Interacts with the ribosome. Interacts with SecDF, and other proteins may be involved. Interacts with SecA.</text>
</comment>
<dbReference type="RefSeq" id="WP_301197322.1">
    <property type="nucleotide sequence ID" value="NZ_JAPDPI010000001.1"/>
</dbReference>
<keyword evidence="7 8" id="KW-0472">Membrane</keyword>
<comment type="caution">
    <text evidence="9">The sequence shown here is derived from an EMBL/GenBank/DDBJ whole genome shotgun (WGS) entry which is preliminary data.</text>
</comment>
<sequence length="64" mass="7229">MSKIVNYLKDVQNELVNKTSWPTWSELQSSALVVMAASAIIAAIVFGMDISFEKVLNMVYKQLY</sequence>
<dbReference type="GO" id="GO:0006605">
    <property type="term" value="P:protein targeting"/>
    <property type="evidence" value="ECO:0007669"/>
    <property type="project" value="UniProtKB-UniRule"/>
</dbReference>
<dbReference type="GO" id="GO:0005886">
    <property type="term" value="C:plasma membrane"/>
    <property type="evidence" value="ECO:0007669"/>
    <property type="project" value="UniProtKB-SubCell"/>
</dbReference>
<dbReference type="GO" id="GO:0009306">
    <property type="term" value="P:protein secretion"/>
    <property type="evidence" value="ECO:0007669"/>
    <property type="project" value="UniProtKB-UniRule"/>
</dbReference>
<dbReference type="Proteomes" id="UP001207408">
    <property type="component" value="Unassembled WGS sequence"/>
</dbReference>
<dbReference type="InterPro" id="IPR005807">
    <property type="entry name" value="SecE_bac"/>
</dbReference>